<dbReference type="Proteomes" id="UP001623660">
    <property type="component" value="Unassembled WGS sequence"/>
</dbReference>
<evidence type="ECO:0000313" key="2">
    <source>
        <dbReference type="Proteomes" id="UP001623660"/>
    </source>
</evidence>
<reference evidence="1 2" key="1">
    <citation type="submission" date="2024-11" db="EMBL/GenBank/DDBJ databases">
        <authorList>
            <person name="Heng Y.C."/>
            <person name="Lim A.C.H."/>
            <person name="Lee J.K.Y."/>
            <person name="Kittelmann S."/>
        </authorList>
    </citation>
    <scope>NUCLEOTIDE SEQUENCE [LARGE SCALE GENOMIC DNA]</scope>
    <source>
        <strain evidence="1 2">WILCCON 0269</strain>
    </source>
</reference>
<proteinExistence type="predicted"/>
<dbReference type="RefSeq" id="WP_406792493.1">
    <property type="nucleotide sequence ID" value="NZ_JBJHZX010000017.1"/>
</dbReference>
<gene>
    <name evidence="1" type="ORF">ACJDU8_12580</name>
</gene>
<keyword evidence="2" id="KW-1185">Reference proteome</keyword>
<dbReference type="InterPro" id="IPR035424">
    <property type="entry name" value="Antitoxin_RelB"/>
</dbReference>
<name>A0ABW8SK48_9CLOT</name>
<dbReference type="EMBL" id="JBJHZX010000017">
    <property type="protein sequence ID" value="MFL0196384.1"/>
    <property type="molecule type" value="Genomic_DNA"/>
</dbReference>
<sequence length="139" mass="16300">MKALLEEKFNIKDAKIYSSKLNNILEKDIGENEKKNEEVNHIKTSYINFLMGFFRFKPVIHSGEGFYNIILNEVNVYGEGDSLEIAKENLIDSIIEYINIYTDKINIFHKFETIERQAYMLKLIRCSGNREKLKKEVGL</sequence>
<organism evidence="1 2">
    <name type="scientific">Candidatus Clostridium eludens</name>
    <dbReference type="NCBI Taxonomy" id="3381663"/>
    <lineage>
        <taxon>Bacteria</taxon>
        <taxon>Bacillati</taxon>
        <taxon>Bacillota</taxon>
        <taxon>Clostridia</taxon>
        <taxon>Eubacteriales</taxon>
        <taxon>Clostridiaceae</taxon>
        <taxon>Clostridium</taxon>
    </lineage>
</organism>
<accession>A0ABW8SK48</accession>
<comment type="caution">
    <text evidence="1">The sequence shown here is derived from an EMBL/GenBank/DDBJ whole genome shotgun (WGS) entry which is preliminary data.</text>
</comment>
<dbReference type="Pfam" id="PF12910">
    <property type="entry name" value="PHD_like"/>
    <property type="match status" value="1"/>
</dbReference>
<dbReference type="Gene3D" id="3.30.160.620">
    <property type="match status" value="1"/>
</dbReference>
<protein>
    <submittedName>
        <fullName evidence="1">Uncharacterized protein</fullName>
    </submittedName>
</protein>
<evidence type="ECO:0000313" key="1">
    <source>
        <dbReference type="EMBL" id="MFL0196384.1"/>
    </source>
</evidence>